<dbReference type="PANTHER" id="PTHR33602:SF1">
    <property type="entry name" value="REGULATORY PROTEIN RECX FAMILY PROTEIN"/>
    <property type="match status" value="1"/>
</dbReference>
<dbReference type="AlphaFoldDB" id="A0A7D4TH33"/>
<dbReference type="GO" id="GO:0006282">
    <property type="term" value="P:regulation of DNA repair"/>
    <property type="evidence" value="ECO:0007669"/>
    <property type="project" value="UniProtKB-UniRule"/>
</dbReference>
<dbReference type="InterPro" id="IPR053925">
    <property type="entry name" value="RecX_HTH_3rd"/>
</dbReference>
<gene>
    <name evidence="5" type="primary">recX</name>
    <name evidence="8" type="ORF">HQM25_10830</name>
</gene>
<dbReference type="HAMAP" id="MF_01114">
    <property type="entry name" value="RecX"/>
    <property type="match status" value="1"/>
</dbReference>
<evidence type="ECO:0000256" key="1">
    <source>
        <dbReference type="ARBA" id="ARBA00004496"/>
    </source>
</evidence>
<evidence type="ECO:0000313" key="9">
    <source>
        <dbReference type="Proteomes" id="UP000502498"/>
    </source>
</evidence>
<comment type="function">
    <text evidence="5">Modulates RecA activity.</text>
</comment>
<dbReference type="RefSeq" id="WP_172990238.1">
    <property type="nucleotide sequence ID" value="NZ_CP054038.1"/>
</dbReference>
<comment type="subcellular location">
    <subcellularLocation>
        <location evidence="1 5">Cytoplasm</location>
    </subcellularLocation>
</comment>
<dbReference type="InterPro" id="IPR036388">
    <property type="entry name" value="WH-like_DNA-bd_sf"/>
</dbReference>
<feature type="domain" description="RecX third three-helical" evidence="7">
    <location>
        <begin position="147"/>
        <end position="190"/>
    </location>
</feature>
<proteinExistence type="inferred from homology"/>
<evidence type="ECO:0000256" key="2">
    <source>
        <dbReference type="ARBA" id="ARBA00009695"/>
    </source>
</evidence>
<dbReference type="Pfam" id="PF21981">
    <property type="entry name" value="RecX_HTH3"/>
    <property type="match status" value="1"/>
</dbReference>
<dbReference type="EMBL" id="CP054038">
    <property type="protein sequence ID" value="QKJ19801.1"/>
    <property type="molecule type" value="Genomic_DNA"/>
</dbReference>
<dbReference type="Pfam" id="PF02631">
    <property type="entry name" value="RecX_HTH2"/>
    <property type="match status" value="1"/>
</dbReference>
<evidence type="ECO:0000259" key="7">
    <source>
        <dbReference type="Pfam" id="PF21981"/>
    </source>
</evidence>
<dbReference type="InterPro" id="IPR003783">
    <property type="entry name" value="Regulatory_RecX"/>
</dbReference>
<reference evidence="8 9" key="1">
    <citation type="submission" date="2020-05" db="EMBL/GenBank/DDBJ databases">
        <title>Strain PA2F3 complete genome.</title>
        <authorList>
            <person name="Kim Y.-S."/>
            <person name="Kim S.-J."/>
            <person name="Jung H.-k."/>
            <person name="Kim S.-E."/>
            <person name="Kim K.-H."/>
        </authorList>
    </citation>
    <scope>NUCLEOTIDE SEQUENCE [LARGE SCALE GENOMIC DNA]</scope>
    <source>
        <strain evidence="8 9">PA2F3</strain>
    </source>
</reference>
<keyword evidence="4 5" id="KW-0963">Cytoplasm</keyword>
<comment type="similarity">
    <text evidence="2 5">Belongs to the RecX family.</text>
</comment>
<dbReference type="PANTHER" id="PTHR33602">
    <property type="entry name" value="REGULATORY PROTEIN RECX FAMILY PROTEIN"/>
    <property type="match status" value="1"/>
</dbReference>
<organism evidence="8 9">
    <name type="scientific">Microbacterium hominis</name>
    <dbReference type="NCBI Taxonomy" id="162426"/>
    <lineage>
        <taxon>Bacteria</taxon>
        <taxon>Bacillati</taxon>
        <taxon>Actinomycetota</taxon>
        <taxon>Actinomycetes</taxon>
        <taxon>Micrococcales</taxon>
        <taxon>Microbacteriaceae</taxon>
        <taxon>Microbacterium</taxon>
    </lineage>
</organism>
<evidence type="ECO:0000256" key="4">
    <source>
        <dbReference type="ARBA" id="ARBA00022490"/>
    </source>
</evidence>
<evidence type="ECO:0000313" key="8">
    <source>
        <dbReference type="EMBL" id="QKJ19801.1"/>
    </source>
</evidence>
<accession>A0A7D4TH33</accession>
<dbReference type="Gene3D" id="1.10.10.10">
    <property type="entry name" value="Winged helix-like DNA-binding domain superfamily/Winged helix DNA-binding domain"/>
    <property type="match status" value="1"/>
</dbReference>
<evidence type="ECO:0000256" key="3">
    <source>
        <dbReference type="ARBA" id="ARBA00018111"/>
    </source>
</evidence>
<dbReference type="Proteomes" id="UP000502498">
    <property type="component" value="Chromosome"/>
</dbReference>
<dbReference type="GO" id="GO:0005737">
    <property type="term" value="C:cytoplasm"/>
    <property type="evidence" value="ECO:0007669"/>
    <property type="project" value="UniProtKB-SubCell"/>
</dbReference>
<sequence>MVHFVEDDGGDDLAPVIPLFGSASRGVRRPGHEHDDEPFDGPDADACADVEAEIAETTLLRRLRTRQLSVKEARAVVSERDLDAASVDHVIARFVDLRYLDDTALAEQLVHVGLDRKGQGRKAIAQTLAQRGIPREVADEAIASLPDDDAERALEFARTKVRQLDRVDDDTALRRLVGQLARRGYPGPVAMDAARAALKEQRSGGGVRFR</sequence>
<feature type="domain" description="RecX second three-helical" evidence="6">
    <location>
        <begin position="101"/>
        <end position="142"/>
    </location>
</feature>
<dbReference type="InterPro" id="IPR053924">
    <property type="entry name" value="RecX_HTH_2nd"/>
</dbReference>
<evidence type="ECO:0000259" key="6">
    <source>
        <dbReference type="Pfam" id="PF02631"/>
    </source>
</evidence>
<protein>
    <recommendedName>
        <fullName evidence="3 5">Regulatory protein RecX</fullName>
    </recommendedName>
</protein>
<name>A0A7D4TH33_9MICO</name>
<evidence type="ECO:0000256" key="5">
    <source>
        <dbReference type="HAMAP-Rule" id="MF_01114"/>
    </source>
</evidence>